<name>A0ABM9P6H8_9FLAO</name>
<accession>A0ABM9P6H8</accession>
<evidence type="ECO:0000313" key="1">
    <source>
        <dbReference type="EMBL" id="CAL2101139.1"/>
    </source>
</evidence>
<gene>
    <name evidence="1" type="ORF">T190423A01A_110029</name>
</gene>
<reference evidence="1 2" key="1">
    <citation type="submission" date="2024-05" db="EMBL/GenBank/DDBJ databases">
        <authorList>
            <person name="Duchaud E."/>
        </authorList>
    </citation>
    <scope>NUCLEOTIDE SEQUENCE [LARGE SCALE GENOMIC DNA]</scope>
    <source>
        <strain evidence="1">Ena-SAMPLE-TAB-13-05-2024-13:56:06:370-140308</strain>
    </source>
</reference>
<sequence>MQKSNKDFLKKKIKLLEVDFGCNQGCFEFEFSEGEPFDSGVMGVIERKLIKQTQNTLLSLDEISEVLITQRNKMPLWIKVQMNENRILFIVNPRFRKLKVVEHWHGENKYAPFIINKNNDQTN</sequence>
<comment type="caution">
    <text evidence="1">The sequence shown here is derived from an EMBL/GenBank/DDBJ whole genome shotgun (WGS) entry which is preliminary data.</text>
</comment>
<proteinExistence type="predicted"/>
<evidence type="ECO:0000313" key="2">
    <source>
        <dbReference type="Proteomes" id="UP001497527"/>
    </source>
</evidence>
<dbReference type="EMBL" id="CAXJIO010000002">
    <property type="protein sequence ID" value="CAL2101139.1"/>
    <property type="molecule type" value="Genomic_DNA"/>
</dbReference>
<protein>
    <submittedName>
        <fullName evidence="1">Uncharacterized protein</fullName>
    </submittedName>
</protein>
<dbReference type="Proteomes" id="UP001497527">
    <property type="component" value="Unassembled WGS sequence"/>
</dbReference>
<dbReference type="RefSeq" id="WP_348713845.1">
    <property type="nucleotide sequence ID" value="NZ_CAXJIO010000002.1"/>
</dbReference>
<organism evidence="1 2">
    <name type="scientific">Tenacibaculum polynesiense</name>
    <dbReference type="NCBI Taxonomy" id="3137857"/>
    <lineage>
        <taxon>Bacteria</taxon>
        <taxon>Pseudomonadati</taxon>
        <taxon>Bacteroidota</taxon>
        <taxon>Flavobacteriia</taxon>
        <taxon>Flavobacteriales</taxon>
        <taxon>Flavobacteriaceae</taxon>
        <taxon>Tenacibaculum</taxon>
    </lineage>
</organism>
<keyword evidence="2" id="KW-1185">Reference proteome</keyword>